<keyword evidence="1" id="KW-0472">Membrane</keyword>
<evidence type="ECO:0000313" key="3">
    <source>
        <dbReference type="Proteomes" id="UP000523795"/>
    </source>
</evidence>
<gene>
    <name evidence="2" type="ORF">HER39_11605</name>
</gene>
<name>A0ABX1JTT5_9MICC</name>
<keyword evidence="3" id="KW-1185">Reference proteome</keyword>
<sequence>METSTAPAGSARRESRQYWLRFFSNAGPLPPLLLVMVVGFALANDRFLQPDNLLSVSQQSVALLLISLGQ</sequence>
<keyword evidence="1" id="KW-0812">Transmembrane</keyword>
<evidence type="ECO:0000313" key="2">
    <source>
        <dbReference type="EMBL" id="NKX51197.1"/>
    </source>
</evidence>
<proteinExistence type="predicted"/>
<feature type="non-terminal residue" evidence="2">
    <location>
        <position position="70"/>
    </location>
</feature>
<comment type="caution">
    <text evidence="2">The sequence shown here is derived from an EMBL/GenBank/DDBJ whole genome shotgun (WGS) entry which is preliminary data.</text>
</comment>
<feature type="transmembrane region" description="Helical" evidence="1">
    <location>
        <begin position="22"/>
        <end position="43"/>
    </location>
</feature>
<keyword evidence="1" id="KW-1133">Transmembrane helix</keyword>
<organism evidence="2 3">
    <name type="scientific">Arthrobacter deserti</name>
    <dbReference type="NCBI Taxonomy" id="1742687"/>
    <lineage>
        <taxon>Bacteria</taxon>
        <taxon>Bacillati</taxon>
        <taxon>Actinomycetota</taxon>
        <taxon>Actinomycetes</taxon>
        <taxon>Micrococcales</taxon>
        <taxon>Micrococcaceae</taxon>
        <taxon>Arthrobacter</taxon>
    </lineage>
</organism>
<accession>A0ABX1JTT5</accession>
<protein>
    <submittedName>
        <fullName evidence="2">ABC transporter permease</fullName>
    </submittedName>
</protein>
<reference evidence="2 3" key="1">
    <citation type="submission" date="2020-04" db="EMBL/GenBank/DDBJ databases">
        <authorList>
            <person name="Liu S."/>
        </authorList>
    </citation>
    <scope>NUCLEOTIDE SEQUENCE [LARGE SCALE GENOMIC DNA]</scope>
    <source>
        <strain evidence="2 3">CGMCC 1.15091</strain>
    </source>
</reference>
<dbReference type="Proteomes" id="UP000523795">
    <property type="component" value="Unassembled WGS sequence"/>
</dbReference>
<evidence type="ECO:0000256" key="1">
    <source>
        <dbReference type="SAM" id="Phobius"/>
    </source>
</evidence>
<dbReference type="EMBL" id="JAAZSR010000187">
    <property type="protein sequence ID" value="NKX51197.1"/>
    <property type="molecule type" value="Genomic_DNA"/>
</dbReference>